<dbReference type="AlphaFoldDB" id="A0A556QM63"/>
<dbReference type="InterPro" id="IPR004843">
    <property type="entry name" value="Calcineurin-like_PHP"/>
</dbReference>
<evidence type="ECO:0000259" key="1">
    <source>
        <dbReference type="Pfam" id="PF00149"/>
    </source>
</evidence>
<dbReference type="PANTHER" id="PTHR12905:SF0">
    <property type="entry name" value="CALCINEURIN-LIKE PHOSPHOESTERASE DOMAIN-CONTAINING PROTEIN"/>
    <property type="match status" value="1"/>
</dbReference>
<dbReference type="RefSeq" id="WP_144228082.1">
    <property type="nucleotide sequence ID" value="NZ_CBCRVV010000001.1"/>
</dbReference>
<evidence type="ECO:0000313" key="2">
    <source>
        <dbReference type="EMBL" id="TSJ77740.1"/>
    </source>
</evidence>
<dbReference type="PANTHER" id="PTHR12905">
    <property type="entry name" value="METALLOPHOSPHOESTERASE"/>
    <property type="match status" value="1"/>
</dbReference>
<proteinExistence type="predicted"/>
<dbReference type="Pfam" id="PF00149">
    <property type="entry name" value="Metallophos"/>
    <property type="match status" value="1"/>
</dbReference>
<protein>
    <recommendedName>
        <fullName evidence="1">Calcineurin-like phosphoesterase domain-containing protein</fullName>
    </recommendedName>
</protein>
<evidence type="ECO:0000313" key="3">
    <source>
        <dbReference type="Proteomes" id="UP000315648"/>
    </source>
</evidence>
<comment type="caution">
    <text evidence="2">The sequence shown here is derived from an EMBL/GenBank/DDBJ whole genome shotgun (WGS) entry which is preliminary data.</text>
</comment>
<feature type="domain" description="Calcineurin-like phosphoesterase" evidence="1">
    <location>
        <begin position="16"/>
        <end position="185"/>
    </location>
</feature>
<name>A0A556QM63_9BACT</name>
<keyword evidence="3" id="KW-1185">Reference proteome</keyword>
<dbReference type="GO" id="GO:0016787">
    <property type="term" value="F:hydrolase activity"/>
    <property type="evidence" value="ECO:0007669"/>
    <property type="project" value="InterPro"/>
</dbReference>
<dbReference type="InterPro" id="IPR051693">
    <property type="entry name" value="UPF0046_metallophosphoest"/>
</dbReference>
<dbReference type="CDD" id="cd00838">
    <property type="entry name" value="MPP_superfamily"/>
    <property type="match status" value="1"/>
</dbReference>
<dbReference type="EMBL" id="VMBG01000001">
    <property type="protein sequence ID" value="TSJ77740.1"/>
    <property type="molecule type" value="Genomic_DNA"/>
</dbReference>
<dbReference type="Proteomes" id="UP000315648">
    <property type="component" value="Unassembled WGS sequence"/>
</dbReference>
<organism evidence="2 3">
    <name type="scientific">Rariglobus hedericola</name>
    <dbReference type="NCBI Taxonomy" id="2597822"/>
    <lineage>
        <taxon>Bacteria</taxon>
        <taxon>Pseudomonadati</taxon>
        <taxon>Verrucomicrobiota</taxon>
        <taxon>Opitutia</taxon>
        <taxon>Opitutales</taxon>
        <taxon>Opitutaceae</taxon>
        <taxon>Rariglobus</taxon>
    </lineage>
</organism>
<dbReference type="OrthoDB" id="332939at2"/>
<dbReference type="InterPro" id="IPR029052">
    <property type="entry name" value="Metallo-depent_PP-like"/>
</dbReference>
<sequence>MSRNDHVVGSAYLHIMTILHVTDFHFNKRWFDWLPDNAPAHDLLVMSGDMLNLSDAAPHQKQIDWVSDWINDYPRPISVCSGNHDLEWDSELELWTPAYWVRNLASANVWVDGQRVTLDGLSLLNISCTTRPKGGNADIWVVHAPPTKTLVATRTNSRDAGDPDLVDPIRRYSPQVVLSGHVHNPVHWHEQKDSTLYLNPGRDTDARFPNHILLQTEDMSCQLISAKKQEFLPRPAVVENDSMSTVAA</sequence>
<accession>A0A556QM63</accession>
<dbReference type="SUPFAM" id="SSF56300">
    <property type="entry name" value="Metallo-dependent phosphatases"/>
    <property type="match status" value="1"/>
</dbReference>
<dbReference type="Gene3D" id="3.60.21.10">
    <property type="match status" value="1"/>
</dbReference>
<reference evidence="2 3" key="1">
    <citation type="submission" date="2019-07" db="EMBL/GenBank/DDBJ databases">
        <title>Description of 53C-WASEF.</title>
        <authorList>
            <person name="Pitt A."/>
            <person name="Hahn M.W."/>
        </authorList>
    </citation>
    <scope>NUCLEOTIDE SEQUENCE [LARGE SCALE GENOMIC DNA]</scope>
    <source>
        <strain evidence="2 3">53C-WASEF</strain>
    </source>
</reference>
<gene>
    <name evidence="2" type="ORF">FPL22_00065</name>
</gene>